<dbReference type="GO" id="GO:0009535">
    <property type="term" value="C:chloroplast thylakoid membrane"/>
    <property type="evidence" value="ECO:0007669"/>
    <property type="project" value="TreeGrafter"/>
</dbReference>
<dbReference type="GO" id="GO:0006508">
    <property type="term" value="P:proteolysis"/>
    <property type="evidence" value="ECO:0007669"/>
    <property type="project" value="TreeGrafter"/>
</dbReference>
<feature type="transmembrane region" description="Helical" evidence="1">
    <location>
        <begin position="32"/>
        <end position="56"/>
    </location>
</feature>
<dbReference type="PANTHER" id="PTHR23076">
    <property type="entry name" value="METALLOPROTEASE M41 FTSH"/>
    <property type="match status" value="1"/>
</dbReference>
<dbReference type="GO" id="GO:0004176">
    <property type="term" value="F:ATP-dependent peptidase activity"/>
    <property type="evidence" value="ECO:0007669"/>
    <property type="project" value="TreeGrafter"/>
</dbReference>
<keyword evidence="1" id="KW-0812">Transmembrane</keyword>
<dbReference type="SUPFAM" id="SSF52540">
    <property type="entry name" value="P-loop containing nucleoside triphosphate hydrolases"/>
    <property type="match status" value="1"/>
</dbReference>
<name>A0A7J7MZG7_9MAGN</name>
<reference evidence="3 4" key="1">
    <citation type="journal article" date="2020" name="IScience">
        <title>Genome Sequencing of the Endangered Kingdonia uniflora (Circaeasteraceae, Ranunculales) Reveals Potential Mechanisms of Evolutionary Specialization.</title>
        <authorList>
            <person name="Sun Y."/>
            <person name="Deng T."/>
            <person name="Zhang A."/>
            <person name="Moore M.J."/>
            <person name="Landis J.B."/>
            <person name="Lin N."/>
            <person name="Zhang H."/>
            <person name="Zhang X."/>
            <person name="Huang J."/>
            <person name="Zhang X."/>
            <person name="Sun H."/>
            <person name="Wang H."/>
        </authorList>
    </citation>
    <scope>NUCLEOTIDE SEQUENCE [LARGE SCALE GENOMIC DNA]</scope>
    <source>
        <strain evidence="3">TB1705</strain>
        <tissue evidence="3">Leaf</tissue>
    </source>
</reference>
<feature type="domain" description="ATPase AAA-type core" evidence="2">
    <location>
        <begin position="110"/>
        <end position="157"/>
    </location>
</feature>
<sequence>MSIDGWNYDWEKLHQQLVNVDIINVGTIPAKFYSTIAIVVVWFMRFTLSIGLYLWIDSMARPIYAKLILCNLGIHPAKEYRKRELQEIVKILKNEEEFQNKGIYCPKGLMIHGPPGTGKTLFVKTIAGEAGVPFYAASGTFVEDQMHKQTSKLVEEVGCLQADLEDVGKRHMLIAQTSSSKDILCLEAFPLATSLSNIIEARLIRNID</sequence>
<evidence type="ECO:0000256" key="1">
    <source>
        <dbReference type="SAM" id="Phobius"/>
    </source>
</evidence>
<dbReference type="GO" id="GO:0005524">
    <property type="term" value="F:ATP binding"/>
    <property type="evidence" value="ECO:0007669"/>
    <property type="project" value="InterPro"/>
</dbReference>
<dbReference type="Proteomes" id="UP000541444">
    <property type="component" value="Unassembled WGS sequence"/>
</dbReference>
<keyword evidence="1" id="KW-1133">Transmembrane helix</keyword>
<evidence type="ECO:0000313" key="3">
    <source>
        <dbReference type="EMBL" id="KAF6160276.1"/>
    </source>
</evidence>
<dbReference type="Gene3D" id="3.40.50.300">
    <property type="entry name" value="P-loop containing nucleotide triphosphate hydrolases"/>
    <property type="match status" value="1"/>
</dbReference>
<protein>
    <recommendedName>
        <fullName evidence="2">ATPase AAA-type core domain-containing protein</fullName>
    </recommendedName>
</protein>
<dbReference type="Pfam" id="PF00004">
    <property type="entry name" value="AAA"/>
    <property type="match status" value="1"/>
</dbReference>
<dbReference type="PANTHER" id="PTHR23076:SF99">
    <property type="entry name" value="INACTIVE ATP-DEPENDENT ZINC METALLOPROTEASE FTSHI 4, CHLOROPLASTIC-RELATED"/>
    <property type="match status" value="1"/>
</dbReference>
<evidence type="ECO:0000313" key="4">
    <source>
        <dbReference type="Proteomes" id="UP000541444"/>
    </source>
</evidence>
<dbReference type="InterPro" id="IPR003959">
    <property type="entry name" value="ATPase_AAA_core"/>
</dbReference>
<evidence type="ECO:0000259" key="2">
    <source>
        <dbReference type="Pfam" id="PF00004"/>
    </source>
</evidence>
<accession>A0A7J7MZG7</accession>
<dbReference type="AlphaFoldDB" id="A0A7J7MZG7"/>
<dbReference type="GO" id="GO:0016887">
    <property type="term" value="F:ATP hydrolysis activity"/>
    <property type="evidence" value="ECO:0007669"/>
    <property type="project" value="InterPro"/>
</dbReference>
<proteinExistence type="predicted"/>
<gene>
    <name evidence="3" type="ORF">GIB67_019045</name>
</gene>
<comment type="caution">
    <text evidence="3">The sequence shown here is derived from an EMBL/GenBank/DDBJ whole genome shotgun (WGS) entry which is preliminary data.</text>
</comment>
<keyword evidence="4" id="KW-1185">Reference proteome</keyword>
<dbReference type="InterPro" id="IPR027417">
    <property type="entry name" value="P-loop_NTPase"/>
</dbReference>
<organism evidence="3 4">
    <name type="scientific">Kingdonia uniflora</name>
    <dbReference type="NCBI Taxonomy" id="39325"/>
    <lineage>
        <taxon>Eukaryota</taxon>
        <taxon>Viridiplantae</taxon>
        <taxon>Streptophyta</taxon>
        <taxon>Embryophyta</taxon>
        <taxon>Tracheophyta</taxon>
        <taxon>Spermatophyta</taxon>
        <taxon>Magnoliopsida</taxon>
        <taxon>Ranunculales</taxon>
        <taxon>Circaeasteraceae</taxon>
        <taxon>Kingdonia</taxon>
    </lineage>
</organism>
<keyword evidence="1" id="KW-0472">Membrane</keyword>
<dbReference type="EMBL" id="JACGCM010001165">
    <property type="protein sequence ID" value="KAF6160276.1"/>
    <property type="molecule type" value="Genomic_DNA"/>
</dbReference>
<dbReference type="OrthoDB" id="1413014at2759"/>